<evidence type="ECO:0000313" key="3">
    <source>
        <dbReference type="EMBL" id="VDD12577.1"/>
    </source>
</evidence>
<reference evidence="5" key="2">
    <citation type="journal article" date="2018" name="Hortic Res">
        <title>Improved Brassica rapa reference genome by single-molecule sequencing and chromosome conformation capture technologies.</title>
        <authorList>
            <person name="Zhang L."/>
            <person name="Cai X."/>
            <person name="Wu J."/>
            <person name="Liu M."/>
            <person name="Grob S."/>
            <person name="Cheng F."/>
            <person name="Liang J."/>
            <person name="Cai C."/>
            <person name="Liu Z."/>
            <person name="Liu B."/>
            <person name="Wang F."/>
            <person name="Li S."/>
            <person name="Liu F."/>
            <person name="Li X."/>
            <person name="Cheng L."/>
            <person name="Yang W."/>
            <person name="Li M.H."/>
            <person name="Grossniklaus U."/>
            <person name="Zheng H."/>
            <person name="Wang X."/>
        </authorList>
    </citation>
    <scope>NUCLEOTIDE SEQUENCE [LARGE SCALE GENOMIC DNA]</scope>
    <source>
        <strain evidence="5">cv. Chiifu-401-42</strain>
    </source>
</reference>
<dbReference type="Proteomes" id="UP000694005">
    <property type="component" value="Chromosome A04"/>
</dbReference>
<dbReference type="eggNOG" id="ENOG502RZJY">
    <property type="taxonomic scope" value="Eukaryota"/>
</dbReference>
<dbReference type="EMBL" id="LR031576">
    <property type="protein sequence ID" value="VDD12577.1"/>
    <property type="molecule type" value="Genomic_DNA"/>
</dbReference>
<dbReference type="KEGG" id="brp:103864017"/>
<sequence>MKREGKQHGMVRTYRILPPSLNPRPEAKLVNPLTCRPTAGLFTKVSSKPTNHSKFTGKCGQARCLECHMHPITKSKVKSKGSSKVRSNDVTYKMLTWQVASGGHRPGLKLSGFSATGLLDLMSDDYGYDHDYQSDEEEEEEEYIGSVVEEIVDIQSDDDDDDDDDGEKGEDVSHDDSEKEEYGSPVAAADDDGRMSFCDVGVMMMMMDHVEEFDEEGWCLVEEMMT</sequence>
<dbReference type="PANTHER" id="PTHR34278">
    <property type="entry name" value="PROTEIN THI031, PUTATIVE-RELATED"/>
    <property type="match status" value="1"/>
</dbReference>
<dbReference type="EnsemblPlants" id="Bra025553.1">
    <property type="protein sequence ID" value="Bra025553.1-P"/>
    <property type="gene ID" value="Bra025553"/>
</dbReference>
<feature type="compositionally biased region" description="Basic and acidic residues" evidence="1">
    <location>
        <begin position="169"/>
        <end position="182"/>
    </location>
</feature>
<organism evidence="3">
    <name type="scientific">Brassica campestris</name>
    <name type="common">Field mustard</name>
    <dbReference type="NCBI Taxonomy" id="3711"/>
    <lineage>
        <taxon>Eukaryota</taxon>
        <taxon>Viridiplantae</taxon>
        <taxon>Streptophyta</taxon>
        <taxon>Embryophyta</taxon>
        <taxon>Tracheophyta</taxon>
        <taxon>Spermatophyta</taxon>
        <taxon>Magnoliopsida</taxon>
        <taxon>eudicotyledons</taxon>
        <taxon>Gunneridae</taxon>
        <taxon>Pentapetalae</taxon>
        <taxon>rosids</taxon>
        <taxon>malvids</taxon>
        <taxon>Brassicales</taxon>
        <taxon>Brassicaceae</taxon>
        <taxon>Brassiceae</taxon>
        <taxon>Brassica</taxon>
    </lineage>
</organism>
<dbReference type="Proteomes" id="UP000011750">
    <property type="component" value="Chromosome A04"/>
</dbReference>
<evidence type="ECO:0000313" key="4">
    <source>
        <dbReference type="EnsemblPlants" id="Bra025553.1-P"/>
    </source>
</evidence>
<evidence type="ECO:0000313" key="5">
    <source>
        <dbReference type="Proteomes" id="UP000011750"/>
    </source>
</evidence>
<dbReference type="PANTHER" id="PTHR34278:SF1">
    <property type="entry name" value="PROTEIN THI031, PUTATIVE-RELATED"/>
    <property type="match status" value="1"/>
</dbReference>
<reference evidence="4" key="4">
    <citation type="submission" date="2023-03" db="UniProtKB">
        <authorList>
            <consortium name="EnsemblPlants"/>
        </authorList>
    </citation>
    <scope>IDENTIFICATION</scope>
    <source>
        <strain evidence="4">cv. Chiifu-401-42</strain>
    </source>
</reference>
<dbReference type="HOGENOM" id="CLU_102350_0_0_1"/>
<dbReference type="AlphaFoldDB" id="A0A3P6C264"/>
<dbReference type="OMA" id="PLGEMEH"/>
<name>A0A3P6C264_BRACM</name>
<feature type="region of interest" description="Disordered" evidence="1">
    <location>
        <begin position="155"/>
        <end position="193"/>
    </location>
</feature>
<accession>M4E9U7</accession>
<dbReference type="STRING" id="51351.M4E9U7"/>
<evidence type="ECO:0000313" key="2">
    <source>
        <dbReference type="EMBL" id="CAG7906604.1"/>
    </source>
</evidence>
<dbReference type="Gramene" id="Bra025553.1">
    <property type="protein sequence ID" value="Bra025553.1-P"/>
    <property type="gene ID" value="Bra025553"/>
</dbReference>
<proteinExistence type="predicted"/>
<gene>
    <name evidence="3" type="ORF">BRAA04T17032Z</name>
    <name evidence="2" type="ORF">BRAPAZ1V2_A04P15050.2</name>
</gene>
<keyword evidence="5" id="KW-1185">Reference proteome</keyword>
<accession>A0A3P6C264</accession>
<evidence type="ECO:0000256" key="1">
    <source>
        <dbReference type="SAM" id="MobiDB-lite"/>
    </source>
</evidence>
<dbReference type="Gramene" id="A04p15050.2_BraZ1">
    <property type="protein sequence ID" value="A04p15050.2_BraZ1.CDS.1"/>
    <property type="gene ID" value="A04g15050.2_BraZ1"/>
</dbReference>
<protein>
    <submittedName>
        <fullName evidence="3 4">Uncharacterized protein</fullName>
    </submittedName>
</protein>
<reference evidence="3" key="3">
    <citation type="submission" date="2018-11" db="EMBL/GenBank/DDBJ databases">
        <authorList>
            <consortium name="Genoscope - CEA"/>
            <person name="William W."/>
        </authorList>
    </citation>
    <scope>NUCLEOTIDE SEQUENCE</scope>
</reference>
<reference evidence="5" key="1">
    <citation type="journal article" date="2011" name="Nat. Genet.">
        <title>The genome of the mesopolyploid crop species Brassica rapa.</title>
        <authorList>
            <consortium name="Brassica rapa Genome Sequencing Project Consortium"/>
            <person name="Wang X."/>
            <person name="Wang H."/>
            <person name="Wang J."/>
            <person name="Sun R."/>
            <person name="Wu J."/>
            <person name="Liu S."/>
            <person name="Bai Y."/>
            <person name="Mun J.H."/>
            <person name="Bancroft I."/>
            <person name="Cheng F."/>
            <person name="Huang S."/>
            <person name="Li X."/>
            <person name="Hua W."/>
            <person name="Wang J."/>
            <person name="Wang X."/>
            <person name="Freeling M."/>
            <person name="Pires J.C."/>
            <person name="Paterson A.H."/>
            <person name="Chalhoub B."/>
            <person name="Wang B."/>
            <person name="Hayward A."/>
            <person name="Sharpe A.G."/>
            <person name="Park B.S."/>
            <person name="Weisshaar B."/>
            <person name="Liu B."/>
            <person name="Li B."/>
            <person name="Liu B."/>
            <person name="Tong C."/>
            <person name="Song C."/>
            <person name="Duran C."/>
            <person name="Peng C."/>
            <person name="Geng C."/>
            <person name="Koh C."/>
            <person name="Lin C."/>
            <person name="Edwards D."/>
            <person name="Mu D."/>
            <person name="Shen D."/>
            <person name="Soumpourou E."/>
            <person name="Li F."/>
            <person name="Fraser F."/>
            <person name="Conant G."/>
            <person name="Lassalle G."/>
            <person name="King G.J."/>
            <person name="Bonnema G."/>
            <person name="Tang H."/>
            <person name="Wang H."/>
            <person name="Belcram H."/>
            <person name="Zhou H."/>
            <person name="Hirakawa H."/>
            <person name="Abe H."/>
            <person name="Guo H."/>
            <person name="Wang H."/>
            <person name="Jin H."/>
            <person name="Parkin I.A."/>
            <person name="Batley J."/>
            <person name="Kim J.S."/>
            <person name="Just J."/>
            <person name="Li J."/>
            <person name="Xu J."/>
            <person name="Deng J."/>
            <person name="Kim J.A."/>
            <person name="Li J."/>
            <person name="Yu J."/>
            <person name="Meng J."/>
            <person name="Wang J."/>
            <person name="Min J."/>
            <person name="Poulain J."/>
            <person name="Wang J."/>
            <person name="Hatakeyama K."/>
            <person name="Wu K."/>
            <person name="Wang L."/>
            <person name="Fang L."/>
            <person name="Trick M."/>
            <person name="Links M.G."/>
            <person name="Zhao M."/>
            <person name="Jin M."/>
            <person name="Ramchiary N."/>
            <person name="Drou N."/>
            <person name="Berkman P.J."/>
            <person name="Cai Q."/>
            <person name="Huang Q."/>
            <person name="Li R."/>
            <person name="Tabata S."/>
            <person name="Cheng S."/>
            <person name="Zhang S."/>
            <person name="Zhang S."/>
            <person name="Huang S."/>
            <person name="Sato S."/>
            <person name="Sun S."/>
            <person name="Kwon S.J."/>
            <person name="Choi S.R."/>
            <person name="Lee T.H."/>
            <person name="Fan W."/>
            <person name="Zhao X."/>
            <person name="Tan X."/>
            <person name="Xu X."/>
            <person name="Wang Y."/>
            <person name="Qiu Y."/>
            <person name="Yin Y."/>
            <person name="Li Y."/>
            <person name="Du Y."/>
            <person name="Liao Y."/>
            <person name="Lim Y."/>
            <person name="Narusaka Y."/>
            <person name="Wang Y."/>
            <person name="Wang Z."/>
            <person name="Li Z."/>
            <person name="Wang Z."/>
            <person name="Xiong Z."/>
            <person name="Zhang Z."/>
        </authorList>
    </citation>
    <scope>NUCLEOTIDE SEQUENCE [LARGE SCALE GENOMIC DNA]</scope>
    <source>
        <strain evidence="5">cv. Chiifu-401-42</strain>
    </source>
</reference>
<dbReference type="EMBL" id="LS974620">
    <property type="protein sequence ID" value="CAG7906604.1"/>
    <property type="molecule type" value="Genomic_DNA"/>
</dbReference>
<feature type="compositionally biased region" description="Acidic residues" evidence="1">
    <location>
        <begin position="155"/>
        <end position="168"/>
    </location>
</feature>
<dbReference type="OrthoDB" id="663108at2759"/>